<dbReference type="GO" id="GO:0008168">
    <property type="term" value="F:methyltransferase activity"/>
    <property type="evidence" value="ECO:0007669"/>
    <property type="project" value="UniProtKB-KW"/>
</dbReference>
<keyword evidence="3" id="KW-1185">Reference proteome</keyword>
<dbReference type="Gene3D" id="3.40.50.150">
    <property type="entry name" value="Vaccinia Virus protein VP39"/>
    <property type="match status" value="1"/>
</dbReference>
<dbReference type="EMBL" id="BAABIQ010000044">
    <property type="protein sequence ID" value="GAA4805971.1"/>
    <property type="molecule type" value="Genomic_DNA"/>
</dbReference>
<dbReference type="SUPFAM" id="SSF53335">
    <property type="entry name" value="S-adenosyl-L-methionine-dependent methyltransferases"/>
    <property type="match status" value="1"/>
</dbReference>
<name>A0ABP9C844_9SPHI</name>
<reference evidence="3" key="1">
    <citation type="journal article" date="2019" name="Int. J. Syst. Evol. Microbiol.">
        <title>The Global Catalogue of Microorganisms (GCM) 10K type strain sequencing project: providing services to taxonomists for standard genome sequencing and annotation.</title>
        <authorList>
            <consortium name="The Broad Institute Genomics Platform"/>
            <consortium name="The Broad Institute Genome Sequencing Center for Infectious Disease"/>
            <person name="Wu L."/>
            <person name="Ma J."/>
        </authorList>
    </citation>
    <scope>NUCLEOTIDE SEQUENCE [LARGE SCALE GENOMIC DNA]</scope>
    <source>
        <strain evidence="3">JCM 18200</strain>
    </source>
</reference>
<dbReference type="Proteomes" id="UP001501411">
    <property type="component" value="Unassembled WGS sequence"/>
</dbReference>
<dbReference type="InterPro" id="IPR029063">
    <property type="entry name" value="SAM-dependent_MTases_sf"/>
</dbReference>
<comment type="caution">
    <text evidence="2">The sequence shown here is derived from an EMBL/GenBank/DDBJ whole genome shotgun (WGS) entry which is preliminary data.</text>
</comment>
<organism evidence="2 3">
    <name type="scientific">Olivibacter ginsenosidimutans</name>
    <dbReference type="NCBI Taxonomy" id="1176537"/>
    <lineage>
        <taxon>Bacteria</taxon>
        <taxon>Pseudomonadati</taxon>
        <taxon>Bacteroidota</taxon>
        <taxon>Sphingobacteriia</taxon>
        <taxon>Sphingobacteriales</taxon>
        <taxon>Sphingobacteriaceae</taxon>
        <taxon>Olivibacter</taxon>
    </lineage>
</organism>
<keyword evidence="2" id="KW-0808">Transferase</keyword>
<dbReference type="RefSeq" id="WP_345234643.1">
    <property type="nucleotide sequence ID" value="NZ_BAABIQ010000044.1"/>
</dbReference>
<evidence type="ECO:0000259" key="1">
    <source>
        <dbReference type="Pfam" id="PF08241"/>
    </source>
</evidence>
<accession>A0ABP9C844</accession>
<dbReference type="Pfam" id="PF08241">
    <property type="entry name" value="Methyltransf_11"/>
    <property type="match status" value="1"/>
</dbReference>
<gene>
    <name evidence="2" type="ORF">GCM10023231_38930</name>
</gene>
<evidence type="ECO:0000313" key="3">
    <source>
        <dbReference type="Proteomes" id="UP001501411"/>
    </source>
</evidence>
<dbReference type="InterPro" id="IPR013216">
    <property type="entry name" value="Methyltransf_11"/>
</dbReference>
<keyword evidence="2" id="KW-0489">Methyltransferase</keyword>
<dbReference type="GO" id="GO:0032259">
    <property type="term" value="P:methylation"/>
    <property type="evidence" value="ECO:0007669"/>
    <property type="project" value="UniProtKB-KW"/>
</dbReference>
<evidence type="ECO:0000313" key="2">
    <source>
        <dbReference type="EMBL" id="GAA4805971.1"/>
    </source>
</evidence>
<protein>
    <submittedName>
        <fullName evidence="2">Methyltransferase domain-containing protein</fullName>
    </submittedName>
</protein>
<feature type="domain" description="Methyltransferase type 11" evidence="1">
    <location>
        <begin position="42"/>
        <end position="117"/>
    </location>
</feature>
<sequence>MADLTFNYDDPEIQYASHRVPDPCIASYINEALGDTRSLINVGAGAGSYEPSDRYVVAVEPLSVMRAQRSAQRKVPAIIGKADTLPFDDSTFDAALATLTIHHWPDIAKGLQELHRVSNDRILILTFDPNAMDIFWGFNYFGEMLEAERLKFPTMDFITRVLGDHCEVKTIPIPLDCTDGFIEAFYGRPEAFLNPSVRKAQSAWGFLSSGVEEQLVTRLQQALDSGEWDRKYGYLRNQPEFTGSLRLVIARKPRAKSLFAH</sequence>
<proteinExistence type="predicted"/>
<dbReference type="CDD" id="cd02440">
    <property type="entry name" value="AdoMet_MTases"/>
    <property type="match status" value="1"/>
</dbReference>